<evidence type="ECO:0000256" key="2">
    <source>
        <dbReference type="SAM" id="Phobius"/>
    </source>
</evidence>
<sequence length="192" mass="21219">MRGSVIADTLLTAEQDTYYMTTAPQPFDENADKAPAPYPDNQPETAQKQPQYGPPNTGYPYPQPQQQPQYGPPNTSYPYPQPQQQPQAYDQNGAAQAYAQSGGQPSQHPEYQYPYGQYGQHPHGHFPPQGYYPPPAAPTSVAQAVTVNNVIRGGGPRTQHLVHFIMTLLTGGLWLPVWIIRASINASRRNSM</sequence>
<dbReference type="AlphaFoldDB" id="A0A3S3ADP2"/>
<name>A0A3S3ADP2_9NOCA</name>
<keyword evidence="2" id="KW-0812">Transmembrane</keyword>
<keyword evidence="4" id="KW-1185">Reference proteome</keyword>
<accession>A0A3S3ADP2</accession>
<reference evidence="3 4" key="1">
    <citation type="submission" date="2018-11" db="EMBL/GenBank/DDBJ databases">
        <title>Rhodococcus spongicola sp. nov. and Rhodococcus xishaensis sp. nov. from marine sponges.</title>
        <authorList>
            <person name="Li L."/>
            <person name="Lin H.W."/>
        </authorList>
    </citation>
    <scope>NUCLEOTIDE SEQUENCE [LARGE SCALE GENOMIC DNA]</scope>
    <source>
        <strain evidence="3 4">LHW51113</strain>
    </source>
</reference>
<proteinExistence type="predicted"/>
<evidence type="ECO:0000256" key="1">
    <source>
        <dbReference type="SAM" id="MobiDB-lite"/>
    </source>
</evidence>
<dbReference type="Proteomes" id="UP000283479">
    <property type="component" value="Unassembled WGS sequence"/>
</dbReference>
<keyword evidence="2" id="KW-1133">Transmembrane helix</keyword>
<dbReference type="EMBL" id="RKLO01000001">
    <property type="protein sequence ID" value="RVW05592.1"/>
    <property type="molecule type" value="Genomic_DNA"/>
</dbReference>
<evidence type="ECO:0000313" key="4">
    <source>
        <dbReference type="Proteomes" id="UP000283479"/>
    </source>
</evidence>
<feature type="compositionally biased region" description="Low complexity" evidence="1">
    <location>
        <begin position="49"/>
        <end position="111"/>
    </location>
</feature>
<comment type="caution">
    <text evidence="3">The sequence shown here is derived from an EMBL/GenBank/DDBJ whole genome shotgun (WGS) entry which is preliminary data.</text>
</comment>
<protein>
    <submittedName>
        <fullName evidence="3">Uncharacterized protein</fullName>
    </submittedName>
</protein>
<gene>
    <name evidence="3" type="ORF">EGT50_03250</name>
</gene>
<feature type="transmembrane region" description="Helical" evidence="2">
    <location>
        <begin position="161"/>
        <end position="180"/>
    </location>
</feature>
<organism evidence="3 4">
    <name type="scientific">Rhodococcus xishaensis</name>
    <dbReference type="NCBI Taxonomy" id="2487364"/>
    <lineage>
        <taxon>Bacteria</taxon>
        <taxon>Bacillati</taxon>
        <taxon>Actinomycetota</taxon>
        <taxon>Actinomycetes</taxon>
        <taxon>Mycobacteriales</taxon>
        <taxon>Nocardiaceae</taxon>
        <taxon>Rhodococcus</taxon>
    </lineage>
</organism>
<feature type="region of interest" description="Disordered" evidence="1">
    <location>
        <begin position="20"/>
        <end position="111"/>
    </location>
</feature>
<evidence type="ECO:0000313" key="3">
    <source>
        <dbReference type="EMBL" id="RVW05592.1"/>
    </source>
</evidence>
<keyword evidence="2" id="KW-0472">Membrane</keyword>